<dbReference type="InterPro" id="IPR052398">
    <property type="entry name" value="Ubiquitin_hydrolase_53/54"/>
</dbReference>
<evidence type="ECO:0000313" key="4">
    <source>
        <dbReference type="Proteomes" id="UP001430953"/>
    </source>
</evidence>
<dbReference type="EMBL" id="JADYXP020000022">
    <property type="protein sequence ID" value="KAL0102721.1"/>
    <property type="molecule type" value="Genomic_DNA"/>
</dbReference>
<dbReference type="GO" id="GO:0016787">
    <property type="term" value="F:hydrolase activity"/>
    <property type="evidence" value="ECO:0007669"/>
    <property type="project" value="UniProtKB-KW"/>
</dbReference>
<reference evidence="3 4" key="1">
    <citation type="submission" date="2023-03" db="EMBL/GenBank/DDBJ databases">
        <title>High recombination rates correlate with genetic variation in Cardiocondyla obscurior ants.</title>
        <authorList>
            <person name="Errbii M."/>
        </authorList>
    </citation>
    <scope>NUCLEOTIDE SEQUENCE [LARGE SCALE GENOMIC DNA]</scope>
    <source>
        <strain evidence="3">Alpha-2009</strain>
        <tissue evidence="3">Whole body</tissue>
    </source>
</reference>
<evidence type="ECO:0008006" key="5">
    <source>
        <dbReference type="Google" id="ProtNLM"/>
    </source>
</evidence>
<evidence type="ECO:0000256" key="2">
    <source>
        <dbReference type="ARBA" id="ARBA00022801"/>
    </source>
</evidence>
<dbReference type="InterPro" id="IPR038765">
    <property type="entry name" value="Papain-like_cys_pep_sf"/>
</dbReference>
<dbReference type="Proteomes" id="UP001430953">
    <property type="component" value="Unassembled WGS sequence"/>
</dbReference>
<dbReference type="AlphaFoldDB" id="A0AAW2EKG1"/>
<keyword evidence="2" id="KW-0378">Hydrolase</keyword>
<keyword evidence="4" id="KW-1185">Reference proteome</keyword>
<dbReference type="Gene3D" id="3.90.70.10">
    <property type="entry name" value="Cysteine proteinases"/>
    <property type="match status" value="1"/>
</dbReference>
<proteinExistence type="predicted"/>
<comment type="caution">
    <text evidence="3">The sequence shown here is derived from an EMBL/GenBank/DDBJ whole genome shotgun (WGS) entry which is preliminary data.</text>
</comment>
<dbReference type="SUPFAM" id="SSF54001">
    <property type="entry name" value="Cysteine proteinases"/>
    <property type="match status" value="1"/>
</dbReference>
<evidence type="ECO:0000313" key="3">
    <source>
        <dbReference type="EMBL" id="KAL0102721.1"/>
    </source>
</evidence>
<organism evidence="3 4">
    <name type="scientific">Cardiocondyla obscurior</name>
    <dbReference type="NCBI Taxonomy" id="286306"/>
    <lineage>
        <taxon>Eukaryota</taxon>
        <taxon>Metazoa</taxon>
        <taxon>Ecdysozoa</taxon>
        <taxon>Arthropoda</taxon>
        <taxon>Hexapoda</taxon>
        <taxon>Insecta</taxon>
        <taxon>Pterygota</taxon>
        <taxon>Neoptera</taxon>
        <taxon>Endopterygota</taxon>
        <taxon>Hymenoptera</taxon>
        <taxon>Apocrita</taxon>
        <taxon>Aculeata</taxon>
        <taxon>Formicoidea</taxon>
        <taxon>Formicidae</taxon>
        <taxon>Myrmicinae</taxon>
        <taxon>Cardiocondyla</taxon>
    </lineage>
</organism>
<dbReference type="PANTHER" id="PTHR22975">
    <property type="entry name" value="UBIQUITIN SPECIFIC PROTEINASE"/>
    <property type="match status" value="1"/>
</dbReference>
<dbReference type="PANTHER" id="PTHR22975:SF9">
    <property type="entry name" value="ECHINUS SPLICE FORM 3"/>
    <property type="match status" value="1"/>
</dbReference>
<accession>A0AAW2EKG1</accession>
<name>A0AAW2EKG1_9HYME</name>
<keyword evidence="1" id="KW-0833">Ubl conjugation pathway</keyword>
<sequence>MASTMGLQQQAASQDTVDFGGYLQSAQCHQTEGQVQGCQKSPHQQHNGSFTTTKGLLNGPGQNNCFLNSAVQVLWHLDIFRRSFRELSGHACMRESCIFCALKVSKPKLRKTIISLM</sequence>
<protein>
    <recommendedName>
        <fullName evidence="5">USP domain-containing protein</fullName>
    </recommendedName>
</protein>
<evidence type="ECO:0000256" key="1">
    <source>
        <dbReference type="ARBA" id="ARBA00022786"/>
    </source>
</evidence>
<gene>
    <name evidence="3" type="ORF">PUN28_018194</name>
</gene>